<dbReference type="PANTHER" id="PTHR42188">
    <property type="entry name" value="23S RRNA-SPECIFIC ENDONUCLEASE VAPC20"/>
    <property type="match status" value="1"/>
</dbReference>
<dbReference type="InterPro" id="IPR039018">
    <property type="entry name" value="VapC20-like"/>
</dbReference>
<dbReference type="InterPro" id="IPR029060">
    <property type="entry name" value="PIN-like_dom_sf"/>
</dbReference>
<proteinExistence type="predicted"/>
<dbReference type="AlphaFoldDB" id="A0A1T4QJ89"/>
<dbReference type="InterPro" id="IPR002716">
    <property type="entry name" value="PIN_dom"/>
</dbReference>
<dbReference type="GO" id="GO:0004521">
    <property type="term" value="F:RNA endonuclease activity"/>
    <property type="evidence" value="ECO:0007669"/>
    <property type="project" value="InterPro"/>
</dbReference>
<organism evidence="2 3">
    <name type="scientific">Selenihalanaerobacter shriftii</name>
    <dbReference type="NCBI Taxonomy" id="142842"/>
    <lineage>
        <taxon>Bacteria</taxon>
        <taxon>Bacillati</taxon>
        <taxon>Bacillota</taxon>
        <taxon>Clostridia</taxon>
        <taxon>Halanaerobiales</taxon>
        <taxon>Halobacteroidaceae</taxon>
        <taxon>Selenihalanaerobacter</taxon>
    </lineage>
</organism>
<feature type="domain" description="PIN" evidence="1">
    <location>
        <begin position="5"/>
        <end position="122"/>
    </location>
</feature>
<dbReference type="EMBL" id="FUWM01000028">
    <property type="protein sequence ID" value="SKA03860.1"/>
    <property type="molecule type" value="Genomic_DNA"/>
</dbReference>
<dbReference type="PANTHER" id="PTHR42188:SF1">
    <property type="entry name" value="23S RRNA-SPECIFIC ENDONUCLEASE VAPC20"/>
    <property type="match status" value="1"/>
</dbReference>
<dbReference type="Pfam" id="PF01850">
    <property type="entry name" value="PIN"/>
    <property type="match status" value="1"/>
</dbReference>
<protein>
    <recommendedName>
        <fullName evidence="1">PIN domain-containing protein</fullName>
    </recommendedName>
</protein>
<evidence type="ECO:0000313" key="3">
    <source>
        <dbReference type="Proteomes" id="UP000190625"/>
    </source>
</evidence>
<dbReference type="STRING" id="142842.SAMN02745118_02590"/>
<reference evidence="3" key="1">
    <citation type="submission" date="2017-02" db="EMBL/GenBank/DDBJ databases">
        <authorList>
            <person name="Varghese N."/>
            <person name="Submissions S."/>
        </authorList>
    </citation>
    <scope>NUCLEOTIDE SEQUENCE [LARGE SCALE GENOMIC DNA]</scope>
    <source>
        <strain evidence="3">ATCC BAA-73</strain>
    </source>
</reference>
<keyword evidence="3" id="KW-1185">Reference proteome</keyword>
<gene>
    <name evidence="2" type="ORF">SAMN02745118_02590</name>
</gene>
<dbReference type="SUPFAM" id="SSF88723">
    <property type="entry name" value="PIN domain-like"/>
    <property type="match status" value="1"/>
</dbReference>
<dbReference type="Proteomes" id="UP000190625">
    <property type="component" value="Unassembled WGS sequence"/>
</dbReference>
<dbReference type="RefSeq" id="WP_078811000.1">
    <property type="nucleotide sequence ID" value="NZ_FUWM01000028.1"/>
</dbReference>
<evidence type="ECO:0000313" key="2">
    <source>
        <dbReference type="EMBL" id="SKA03860.1"/>
    </source>
</evidence>
<dbReference type="OrthoDB" id="196926at2"/>
<dbReference type="Gene3D" id="3.40.50.1010">
    <property type="entry name" value="5'-nuclease"/>
    <property type="match status" value="1"/>
</dbReference>
<accession>A0A1T4QJ89</accession>
<dbReference type="GO" id="GO:0016075">
    <property type="term" value="P:rRNA catabolic process"/>
    <property type="evidence" value="ECO:0007669"/>
    <property type="project" value="TreeGrafter"/>
</dbReference>
<evidence type="ECO:0000259" key="1">
    <source>
        <dbReference type="Pfam" id="PF01850"/>
    </source>
</evidence>
<sequence>MKKCLIDAGPLIALFDRDDKHHQVIKDFLRSYEGRLYTTWPVITEVLHMLNFNVQAQIDFLRWIERDALNIVQLTKANISRIIKLSNKYSDVPMDFADATLIILSELEDIKEIISIDTDFYIYRNIRNEYIRNIFDY</sequence>
<name>A0A1T4QJ89_9FIRM</name>